<organism evidence="2 3">
    <name type="scientific">Cyclotella atomus</name>
    <dbReference type="NCBI Taxonomy" id="382360"/>
    <lineage>
        <taxon>Eukaryota</taxon>
        <taxon>Sar</taxon>
        <taxon>Stramenopiles</taxon>
        <taxon>Ochrophyta</taxon>
        <taxon>Bacillariophyta</taxon>
        <taxon>Coscinodiscophyceae</taxon>
        <taxon>Thalassiosirophycidae</taxon>
        <taxon>Stephanodiscales</taxon>
        <taxon>Stephanodiscaceae</taxon>
        <taxon>Cyclotella</taxon>
    </lineage>
</organism>
<dbReference type="AlphaFoldDB" id="A0ABD3PK02"/>
<protein>
    <recommendedName>
        <fullName evidence="1">Cyclin N-terminal domain-containing protein</fullName>
    </recommendedName>
</protein>
<comment type="caution">
    <text evidence="2">The sequence shown here is derived from an EMBL/GenBank/DDBJ whole genome shotgun (WGS) entry which is preliminary data.</text>
</comment>
<dbReference type="InterPro" id="IPR006671">
    <property type="entry name" value="Cyclin_N"/>
</dbReference>
<feature type="domain" description="Cyclin N-terminal" evidence="1">
    <location>
        <begin position="103"/>
        <end position="215"/>
    </location>
</feature>
<reference evidence="2 3" key="1">
    <citation type="submission" date="2024-10" db="EMBL/GenBank/DDBJ databases">
        <title>Updated reference genomes for cyclostephanoid diatoms.</title>
        <authorList>
            <person name="Roberts W.R."/>
            <person name="Alverson A.J."/>
        </authorList>
    </citation>
    <scope>NUCLEOTIDE SEQUENCE [LARGE SCALE GENOMIC DNA]</scope>
    <source>
        <strain evidence="2 3">AJA010-31</strain>
    </source>
</reference>
<dbReference type="Pfam" id="PF00134">
    <property type="entry name" value="Cyclin_N"/>
    <property type="match status" value="1"/>
</dbReference>
<keyword evidence="3" id="KW-1185">Reference proteome</keyword>
<name>A0ABD3PK02_9STRA</name>
<evidence type="ECO:0000313" key="3">
    <source>
        <dbReference type="Proteomes" id="UP001530400"/>
    </source>
</evidence>
<evidence type="ECO:0000259" key="1">
    <source>
        <dbReference type="Pfam" id="PF00134"/>
    </source>
</evidence>
<proteinExistence type="predicted"/>
<dbReference type="FunFam" id="1.10.472.10:FF:000093">
    <property type="entry name" value="Predicted protein"/>
    <property type="match status" value="1"/>
</dbReference>
<gene>
    <name evidence="2" type="ORF">ACHAWO_008552</name>
</gene>
<accession>A0ABD3PK02</accession>
<dbReference type="EMBL" id="JALLPJ020000570">
    <property type="protein sequence ID" value="KAL3788323.1"/>
    <property type="molecule type" value="Genomic_DNA"/>
</dbReference>
<dbReference type="InterPro" id="IPR039361">
    <property type="entry name" value="Cyclin"/>
</dbReference>
<evidence type="ECO:0000313" key="2">
    <source>
        <dbReference type="EMBL" id="KAL3788323.1"/>
    </source>
</evidence>
<dbReference type="PANTHER" id="PTHR10177">
    <property type="entry name" value="CYCLINS"/>
    <property type="match status" value="1"/>
</dbReference>
<dbReference type="Proteomes" id="UP001530400">
    <property type="component" value="Unassembled WGS sequence"/>
</dbReference>
<dbReference type="InterPro" id="IPR036915">
    <property type="entry name" value="Cyclin-like_sf"/>
</dbReference>
<dbReference type="SUPFAM" id="SSF47954">
    <property type="entry name" value="Cyclin-like"/>
    <property type="match status" value="1"/>
</dbReference>
<dbReference type="Gene3D" id="1.10.472.10">
    <property type="entry name" value="Cyclin-like"/>
    <property type="match status" value="2"/>
</dbReference>
<sequence length="433" mass="48008">MKFQFLGRMPSLTASVVSDISSSYGETETSTHSSIDRQRSSVVYDEMETTMAMFEWDQSMDSSHLGIAASTVSTFCSMVQSELAGCAYDPSRNHTYKSDESEPRTNTVDEKCRSKMLEWCFKMVDFFHIDRSVVPIAASYQDRFLSSSMGESARTHRETFRIASVTCLYIAIKLYVPHKWNVTAHAFAQLCRGTISGESIVDMEMQILFGLGWNMHPPVPMSYLELILELISIATSIDERPMPSAVSDEDSVLGDLILPSLSNVSSDSATQECAITELKENMIDLVRYQVELTLQKIDFLHTRSSLIVLAALLNAIEGIISQNDAQGTQFCRHAVAVVAKLMSYSELCSKREIDEVRAMLLCSVMAEPGSCVLLQGEGEQDQNITNTLPKSIIATASSPISTSNWNDQGHYLSPKSVLSRVCAIHCRQCNNSA</sequence>